<dbReference type="GO" id="GO:0005886">
    <property type="term" value="C:plasma membrane"/>
    <property type="evidence" value="ECO:0007669"/>
    <property type="project" value="UniProtKB-SubCell"/>
</dbReference>
<evidence type="ECO:0000256" key="3">
    <source>
        <dbReference type="ARBA" id="ARBA00022676"/>
    </source>
</evidence>
<evidence type="ECO:0000256" key="5">
    <source>
        <dbReference type="ARBA" id="ARBA00022692"/>
    </source>
</evidence>
<dbReference type="Proteomes" id="UP000256326">
    <property type="component" value="Unassembled WGS sequence"/>
</dbReference>
<evidence type="ECO:0008006" key="11">
    <source>
        <dbReference type="Google" id="ProtNLM"/>
    </source>
</evidence>
<keyword evidence="4" id="KW-0808">Transferase</keyword>
<gene>
    <name evidence="9" type="ORF">DRF58_07440</name>
</gene>
<feature type="transmembrane region" description="Helical" evidence="8">
    <location>
        <begin position="351"/>
        <end position="368"/>
    </location>
</feature>
<evidence type="ECO:0000256" key="6">
    <source>
        <dbReference type="ARBA" id="ARBA00022989"/>
    </source>
</evidence>
<feature type="transmembrane region" description="Helical" evidence="8">
    <location>
        <begin position="207"/>
        <end position="227"/>
    </location>
</feature>
<keyword evidence="7 8" id="KW-0472">Membrane</keyword>
<comment type="subcellular location">
    <subcellularLocation>
        <location evidence="1">Cell membrane</location>
        <topology evidence="1">Multi-pass membrane protein</topology>
    </subcellularLocation>
</comment>
<evidence type="ECO:0000256" key="8">
    <source>
        <dbReference type="SAM" id="Phobius"/>
    </source>
</evidence>
<keyword evidence="3" id="KW-0328">Glycosyltransferase</keyword>
<comment type="caution">
    <text evidence="9">The sequence shown here is derived from an EMBL/GenBank/DDBJ whole genome shotgun (WGS) entry which is preliminary data.</text>
</comment>
<feature type="transmembrane region" description="Helical" evidence="8">
    <location>
        <begin position="121"/>
        <end position="140"/>
    </location>
</feature>
<name>A0A3D9CZ99_9FLAO</name>
<dbReference type="PANTHER" id="PTHR33908:SF11">
    <property type="entry name" value="MEMBRANE PROTEIN"/>
    <property type="match status" value="1"/>
</dbReference>
<protein>
    <recommendedName>
        <fullName evidence="11">Glycosyltransferase RgtA/B/C/D-like domain-containing protein</fullName>
    </recommendedName>
</protein>
<proteinExistence type="predicted"/>
<dbReference type="GO" id="GO:0009103">
    <property type="term" value="P:lipopolysaccharide biosynthetic process"/>
    <property type="evidence" value="ECO:0007669"/>
    <property type="project" value="UniProtKB-ARBA"/>
</dbReference>
<evidence type="ECO:0000313" key="9">
    <source>
        <dbReference type="EMBL" id="REC71083.1"/>
    </source>
</evidence>
<feature type="transmembrane region" description="Helical" evidence="8">
    <location>
        <begin position="97"/>
        <end position="115"/>
    </location>
</feature>
<feature type="transmembrane region" description="Helical" evidence="8">
    <location>
        <begin position="261"/>
        <end position="279"/>
    </location>
</feature>
<dbReference type="PANTHER" id="PTHR33908">
    <property type="entry name" value="MANNOSYLTRANSFERASE YKCB-RELATED"/>
    <property type="match status" value="1"/>
</dbReference>
<feature type="transmembrane region" description="Helical" evidence="8">
    <location>
        <begin position="299"/>
        <end position="317"/>
    </location>
</feature>
<evidence type="ECO:0000256" key="2">
    <source>
        <dbReference type="ARBA" id="ARBA00022475"/>
    </source>
</evidence>
<feature type="transmembrane region" description="Helical" evidence="8">
    <location>
        <begin position="323"/>
        <end position="339"/>
    </location>
</feature>
<evidence type="ECO:0000256" key="7">
    <source>
        <dbReference type="ARBA" id="ARBA00023136"/>
    </source>
</evidence>
<keyword evidence="2" id="KW-1003">Cell membrane</keyword>
<sequence length="528" mass="60348">MELLIKAMKKNIVLLILFLILGLLIFYNIQVVVDFAGQYIYPLDDAYIHLSMAKNFAEFQTWGITQYEFSSTTSSPLFTFLLAILIKVFGNWEYIPLIANSIAGIGLILIFHRYLKQFSQSTYIIILSSVVLLMPLHLMIMTGMEHVFHSLAMILVLLQFQKYLEDKAPRNFLNLALFSIIAVGFRYESLFFIFFICVYLFFAKKDYVISIALGLFAITPVLVYGWISIEHGSFFLPNSLILKGNTNDGIVGFLTRVAGNAYRGISVLILILILLIQIFKNSKNQKSSNSQTPQVPKNAIPFVVFCGFVVHLLFANFGWLIRYESYLVVVILFAIIPFVDEVFQGNATNKILKFGTVFLLLITCYIRFGTTLKQQKIASKNIFDQQIQLADFLHQYYRNSRVVANDIGAITYFNNIHLLDTYGLGSIDVAKLRKDDHGKFLDNKNLQDYVAETAKNEMFDLALVFDEWVKMPDYFTKVGTLTIQNNYICGGTTVSFYAVQKENTLRLKNQLIQFSKETPKDVIVKIVK</sequence>
<evidence type="ECO:0000313" key="10">
    <source>
        <dbReference type="Proteomes" id="UP000256326"/>
    </source>
</evidence>
<dbReference type="AlphaFoldDB" id="A0A3D9CZ99"/>
<feature type="transmembrane region" description="Helical" evidence="8">
    <location>
        <begin position="12"/>
        <end position="33"/>
    </location>
</feature>
<dbReference type="EMBL" id="QNUG01000012">
    <property type="protein sequence ID" value="REC71083.1"/>
    <property type="molecule type" value="Genomic_DNA"/>
</dbReference>
<reference evidence="9 10" key="1">
    <citation type="journal article" date="2006" name="Int. J. Syst. Evol. Microbiol.">
        <title>Chryseobacterium hispanicum sp. nov., isolated from the drinking water distribution system of Sevilla, Spain.</title>
        <authorList>
            <person name="Gallego V."/>
            <person name="Garcia M.T."/>
            <person name="Ventosa A."/>
        </authorList>
    </citation>
    <scope>NUCLEOTIDE SEQUENCE [LARGE SCALE GENOMIC DNA]</scope>
    <source>
        <strain evidence="9 10">KCTC 22104</strain>
    </source>
</reference>
<keyword evidence="10" id="KW-1185">Reference proteome</keyword>
<evidence type="ECO:0000256" key="4">
    <source>
        <dbReference type="ARBA" id="ARBA00022679"/>
    </source>
</evidence>
<feature type="transmembrane region" description="Helical" evidence="8">
    <location>
        <begin position="176"/>
        <end position="202"/>
    </location>
</feature>
<accession>A0A3D9CZ99</accession>
<keyword evidence="5 8" id="KW-0812">Transmembrane</keyword>
<evidence type="ECO:0000256" key="1">
    <source>
        <dbReference type="ARBA" id="ARBA00004651"/>
    </source>
</evidence>
<dbReference type="InterPro" id="IPR050297">
    <property type="entry name" value="LipidA_mod_glycosyltrf_83"/>
</dbReference>
<keyword evidence="6 8" id="KW-1133">Transmembrane helix</keyword>
<organism evidence="9 10">
    <name type="scientific">Epilithonimonas hispanica</name>
    <dbReference type="NCBI Taxonomy" id="358687"/>
    <lineage>
        <taxon>Bacteria</taxon>
        <taxon>Pseudomonadati</taxon>
        <taxon>Bacteroidota</taxon>
        <taxon>Flavobacteriia</taxon>
        <taxon>Flavobacteriales</taxon>
        <taxon>Weeksellaceae</taxon>
        <taxon>Chryseobacterium group</taxon>
        <taxon>Epilithonimonas</taxon>
    </lineage>
</organism>
<dbReference type="GO" id="GO:0016763">
    <property type="term" value="F:pentosyltransferase activity"/>
    <property type="evidence" value="ECO:0007669"/>
    <property type="project" value="TreeGrafter"/>
</dbReference>